<dbReference type="SUPFAM" id="SSF52317">
    <property type="entry name" value="Class I glutamine amidotransferase-like"/>
    <property type="match status" value="1"/>
</dbReference>
<reference evidence="4" key="1">
    <citation type="submission" date="2011-02" db="EMBL/GenBank/DDBJ databases">
        <title>The complete genome of Planctomyces brasiliensis DSM 5305.</title>
        <authorList>
            <person name="Lucas S."/>
            <person name="Copeland A."/>
            <person name="Lapidus A."/>
            <person name="Bruce D."/>
            <person name="Goodwin L."/>
            <person name="Pitluck S."/>
            <person name="Kyrpides N."/>
            <person name="Mavromatis K."/>
            <person name="Pagani I."/>
            <person name="Ivanova N."/>
            <person name="Ovchinnikova G."/>
            <person name="Lu M."/>
            <person name="Detter J.C."/>
            <person name="Han C."/>
            <person name="Land M."/>
            <person name="Hauser L."/>
            <person name="Markowitz V."/>
            <person name="Cheng J.-F."/>
            <person name="Hugenholtz P."/>
            <person name="Woyke T."/>
            <person name="Wu D."/>
            <person name="Tindall B."/>
            <person name="Pomrenke H.G."/>
            <person name="Brambilla E."/>
            <person name="Klenk H.-P."/>
            <person name="Eisen J.A."/>
        </authorList>
    </citation>
    <scope>NUCLEOTIDE SEQUENCE [LARGE SCALE GENOMIC DNA]</scope>
    <source>
        <strain evidence="4">ATCC 49424 / DSM 5305 / JCM 21570 / IAM 15109 / NBRC 103401 / IFAM 1448</strain>
    </source>
</reference>
<gene>
    <name evidence="3" type="ordered locus">Plabr_4708</name>
</gene>
<protein>
    <recommendedName>
        <fullName evidence="2">VWFA domain-containing protein</fullName>
    </recommendedName>
</protein>
<dbReference type="AlphaFoldDB" id="F0SQA0"/>
<sequence>MFNFAFLDQLLAPMLAQQAVRFTEWSIPESPLEWGLLIAILLLVITWAISLYRRDARELAMGWRILLPTLRLLAIAGLLVVYFNPRTRTQSWAERPSRVAVLVDVSSSMQNPARDAAEDEPVDSVIPSRREEVVKLLQDQPWLNDLRERHEVAIYTFDKTLSTRLATLPRFETAEGDESAEVEELPDWDELLQPTGDETRLAEATADLMREMTGRTLAGIVVVSDGGSNAGPDMQAANDLARQLNVRLLALGTGGTKPPINVEVAKLVAPTDVQLGDPFDLEAYVRGEGLSGRTLTVELLRRQAGESASPTVIAEQDVQLLEDRTPVQLSFPLTPTEKGEFEYTVRVRGNGLGREVKTDDNERVVSINAFERPVKVLVFAGGPSWDYRFLTGVLKRHPGFEVDAVLQTAGVSVSQDVDNVLPAFPGEKADLYQYDVVICFDPDWQKVLEDSRQLFETWVSQEGGGAVFVAGDIHTPLLAAARDELPNILYLHPVFLDTILPGIDMVSASTQVREIDLTPDGLSTPLLQVTEDPTSSERFWEEFEGFYRFYPTTGAKTGASVYALAGGAGDLTETEAPILLASQFYGQGRTFYIGSPEFYRLRAEDPEYFERFWTRLSREAARNRLRRSNPRGTLLVDQDVIRLGDSIKVRARLLDADFEAYEADQVDIEVERPDGRLVSPSPQLRADSSESGRYLGEVRANLPGRYQVRMRIPGTEDVIRESVVAEVPDLENRDLRQDVRGLQRLTAETGGGYWELAEAEQTLARLPDSSEQFLLGEQIQTLWDRSWVLCVIVGLFGCEWLIRKLLKLA</sequence>
<feature type="transmembrane region" description="Helical" evidence="1">
    <location>
        <begin position="34"/>
        <end position="53"/>
    </location>
</feature>
<dbReference type="PROSITE" id="PS50234">
    <property type="entry name" value="VWFA"/>
    <property type="match status" value="1"/>
</dbReference>
<dbReference type="CDD" id="cd00198">
    <property type="entry name" value="vWFA"/>
    <property type="match status" value="1"/>
</dbReference>
<keyword evidence="4" id="KW-1185">Reference proteome</keyword>
<dbReference type="OrthoDB" id="224647at2"/>
<name>F0SQA0_RUBBR</name>
<dbReference type="KEGG" id="pbs:Plabr_4708"/>
<proteinExistence type="predicted"/>
<dbReference type="eggNOG" id="COG2304">
    <property type="taxonomic scope" value="Bacteria"/>
</dbReference>
<dbReference type="STRING" id="756272.Plabr_4708"/>
<dbReference type="EMBL" id="CP002546">
    <property type="protein sequence ID" value="ADY62279.1"/>
    <property type="molecule type" value="Genomic_DNA"/>
</dbReference>
<feature type="domain" description="VWFA" evidence="2">
    <location>
        <begin position="98"/>
        <end position="299"/>
    </location>
</feature>
<feature type="transmembrane region" description="Helical" evidence="1">
    <location>
        <begin position="65"/>
        <end position="83"/>
    </location>
</feature>
<keyword evidence="1" id="KW-0472">Membrane</keyword>
<dbReference type="RefSeq" id="WP_013630983.1">
    <property type="nucleotide sequence ID" value="NC_015174.1"/>
</dbReference>
<dbReference type="InterPro" id="IPR029062">
    <property type="entry name" value="Class_I_gatase-like"/>
</dbReference>
<dbReference type="HOGENOM" id="CLU_013447_0_0_0"/>
<keyword evidence="1" id="KW-0812">Transmembrane</keyword>
<organism evidence="3 4">
    <name type="scientific">Rubinisphaera brasiliensis (strain ATCC 49424 / DSM 5305 / JCM 21570 / IAM 15109 / NBRC 103401 / IFAM 1448)</name>
    <name type="common">Planctomyces brasiliensis</name>
    <dbReference type="NCBI Taxonomy" id="756272"/>
    <lineage>
        <taxon>Bacteria</taxon>
        <taxon>Pseudomonadati</taxon>
        <taxon>Planctomycetota</taxon>
        <taxon>Planctomycetia</taxon>
        <taxon>Planctomycetales</taxon>
        <taxon>Planctomycetaceae</taxon>
        <taxon>Rubinisphaera</taxon>
    </lineage>
</organism>
<dbReference type="Gene3D" id="3.40.50.880">
    <property type="match status" value="1"/>
</dbReference>
<dbReference type="PANTHER" id="PTHR37947">
    <property type="entry name" value="BLL2462 PROTEIN"/>
    <property type="match status" value="1"/>
</dbReference>
<dbReference type="SUPFAM" id="SSF53300">
    <property type="entry name" value="vWA-like"/>
    <property type="match status" value="1"/>
</dbReference>
<dbReference type="Gene3D" id="3.40.50.410">
    <property type="entry name" value="von Willebrand factor, type A domain"/>
    <property type="match status" value="1"/>
</dbReference>
<keyword evidence="1" id="KW-1133">Transmembrane helix</keyword>
<dbReference type="InterPro" id="IPR036465">
    <property type="entry name" value="vWFA_dom_sf"/>
</dbReference>
<accession>F0SQA0</accession>
<evidence type="ECO:0000313" key="4">
    <source>
        <dbReference type="Proteomes" id="UP000006860"/>
    </source>
</evidence>
<dbReference type="Proteomes" id="UP000006860">
    <property type="component" value="Chromosome"/>
</dbReference>
<dbReference type="InterPro" id="IPR002035">
    <property type="entry name" value="VWF_A"/>
</dbReference>
<evidence type="ECO:0000259" key="2">
    <source>
        <dbReference type="PROSITE" id="PS50234"/>
    </source>
</evidence>
<evidence type="ECO:0000313" key="3">
    <source>
        <dbReference type="EMBL" id="ADY62279.1"/>
    </source>
</evidence>
<dbReference type="PANTHER" id="PTHR37947:SF1">
    <property type="entry name" value="BLL2462 PROTEIN"/>
    <property type="match status" value="1"/>
</dbReference>
<evidence type="ECO:0000256" key="1">
    <source>
        <dbReference type="SAM" id="Phobius"/>
    </source>
</evidence>